<evidence type="ECO:0000256" key="4">
    <source>
        <dbReference type="ARBA" id="ARBA00023288"/>
    </source>
</evidence>
<dbReference type="Gene3D" id="3.10.20.90">
    <property type="entry name" value="Phosphatidylinositol 3-kinase Catalytic Subunit, Chain A, domain 1"/>
    <property type="match status" value="1"/>
</dbReference>
<dbReference type="GO" id="GO:0016020">
    <property type="term" value="C:membrane"/>
    <property type="evidence" value="ECO:0007669"/>
    <property type="project" value="UniProtKB-SubCell"/>
</dbReference>
<dbReference type="Ensembl" id="ENSRNOT00000114165.2">
    <property type="protein sequence ID" value="ENSRNOP00000080725.1"/>
    <property type="gene ID" value="ENSRNOG00000062718.2"/>
</dbReference>
<dbReference type="FunCoup" id="A0A8I5ZTN2">
    <property type="interactions" value="1"/>
</dbReference>
<dbReference type="Proteomes" id="UP000002494">
    <property type="component" value="Chromosome 1"/>
</dbReference>
<protein>
    <recommendedName>
        <fullName evidence="10">Autophagy-related protein</fullName>
    </recommendedName>
</protein>
<reference evidence="7" key="3">
    <citation type="submission" date="2025-09" db="UniProtKB">
        <authorList>
            <consortium name="Ensembl"/>
        </authorList>
    </citation>
    <scope>IDENTIFICATION</scope>
    <source>
        <strain evidence="7">Brown Norway</strain>
    </source>
</reference>
<comment type="similarity">
    <text evidence="2 6">Belongs to the ATG8 family.</text>
</comment>
<keyword evidence="4 5" id="KW-0449">Lipoprotein</keyword>
<evidence type="ECO:0000256" key="6">
    <source>
        <dbReference type="RuleBase" id="RU004384"/>
    </source>
</evidence>
<evidence type="ECO:0000256" key="2">
    <source>
        <dbReference type="ARBA" id="ARBA00007293"/>
    </source>
</evidence>
<dbReference type="RGD" id="150342560">
    <property type="gene designation" value="ENSRNOG00000062718"/>
</dbReference>
<evidence type="ECO:0008006" key="10">
    <source>
        <dbReference type="Google" id="ProtNLM"/>
    </source>
</evidence>
<keyword evidence="8" id="KW-1185">Reference proteome</keyword>
<comment type="subcellular location">
    <subcellularLocation>
        <location evidence="1">Membrane</location>
    </subcellularLocation>
</comment>
<organism evidence="7 8">
    <name type="scientific">Rattus norvegicus</name>
    <name type="common">Rat</name>
    <dbReference type="NCBI Taxonomy" id="10116"/>
    <lineage>
        <taxon>Eukaryota</taxon>
        <taxon>Metazoa</taxon>
        <taxon>Chordata</taxon>
        <taxon>Craniata</taxon>
        <taxon>Vertebrata</taxon>
        <taxon>Euteleostomi</taxon>
        <taxon>Mammalia</taxon>
        <taxon>Eutheria</taxon>
        <taxon>Euarchontoglires</taxon>
        <taxon>Glires</taxon>
        <taxon>Rodentia</taxon>
        <taxon>Myomorpha</taxon>
        <taxon>Muroidea</taxon>
        <taxon>Muridae</taxon>
        <taxon>Murinae</taxon>
        <taxon>Rattus</taxon>
    </lineage>
</organism>
<evidence type="ECO:0000313" key="7">
    <source>
        <dbReference type="Ensembl" id="ENSRNOP00000080725.1"/>
    </source>
</evidence>
<sequence>MKFIYKGELPFEKHCSEGEKIRKKYPDWVLVIVEKAPKAWIGDLDKKIPDELVNSTPLSGKNCLSGLFPSDALYFFVNSVILPTSDTMGQLYQEYHEEDVFLYIAYSDESVYGL</sequence>
<dbReference type="AGR" id="RGD:150342560"/>
<keyword evidence="3" id="KW-0472">Membrane</keyword>
<evidence type="ECO:0000313" key="8">
    <source>
        <dbReference type="Proteomes" id="UP000002494"/>
    </source>
</evidence>
<dbReference type="OMA" id="YQERHEE"/>
<feature type="lipid moiety-binding region" description="Phosphatidylserine amidated glycine; alternate" evidence="5">
    <location>
        <position position="113"/>
    </location>
</feature>
<name>A0A8I5ZTN2_RAT</name>
<evidence type="ECO:0000256" key="5">
    <source>
        <dbReference type="PIRSR" id="PIRSR604241-50"/>
    </source>
</evidence>
<dbReference type="PANTHER" id="PTHR10969">
    <property type="entry name" value="MICROTUBULE-ASSOCIATED PROTEINS 1A/1B LIGHT CHAIN 3-RELATED"/>
    <property type="match status" value="1"/>
</dbReference>
<proteinExistence type="inferred from homology"/>
<evidence type="ECO:0000256" key="1">
    <source>
        <dbReference type="ARBA" id="ARBA00004370"/>
    </source>
</evidence>
<dbReference type="InterPro" id="IPR004241">
    <property type="entry name" value="Atg8-like"/>
</dbReference>
<dbReference type="InterPro" id="IPR029071">
    <property type="entry name" value="Ubiquitin-like_domsf"/>
</dbReference>
<reference evidence="7" key="1">
    <citation type="submission" date="2024-01" db="EMBL/GenBank/DDBJ databases">
        <title>GRCr8: a new rat reference genome assembly contstructed from accurate long reads and long range scaffolding.</title>
        <authorList>
            <person name="Doris P.A."/>
            <person name="Kalbfleisch T."/>
            <person name="Li K."/>
            <person name="Howe K."/>
            <person name="Wood J."/>
        </authorList>
    </citation>
    <scope>NUCLEOTIDE SEQUENCE [LARGE SCALE GENOMIC DNA]</scope>
    <source>
        <strain evidence="7">Brown Norway</strain>
    </source>
</reference>
<dbReference type="AlphaFoldDB" id="A0A8I5ZTN2"/>
<accession>A0A8I5ZTN2</accession>
<evidence type="ECO:0000313" key="9">
    <source>
        <dbReference type="RGD" id="150342560"/>
    </source>
</evidence>
<evidence type="ECO:0000256" key="3">
    <source>
        <dbReference type="ARBA" id="ARBA00023136"/>
    </source>
</evidence>
<dbReference type="SUPFAM" id="SSF54236">
    <property type="entry name" value="Ubiquitin-like"/>
    <property type="match status" value="1"/>
</dbReference>
<gene>
    <name evidence="9" type="primary">ENSRNOG00000062718</name>
</gene>
<keyword evidence="6" id="KW-0072">Autophagy</keyword>
<reference evidence="7" key="2">
    <citation type="submission" date="2025-08" db="UniProtKB">
        <authorList>
            <consortium name="Ensembl"/>
        </authorList>
    </citation>
    <scope>IDENTIFICATION</scope>
    <source>
        <strain evidence="7">Brown Norway</strain>
    </source>
</reference>
<dbReference type="Pfam" id="PF02991">
    <property type="entry name" value="ATG8"/>
    <property type="match status" value="1"/>
</dbReference>
<dbReference type="GO" id="GO:0006914">
    <property type="term" value="P:autophagy"/>
    <property type="evidence" value="ECO:0007669"/>
    <property type="project" value="UniProtKB-KW"/>
</dbReference>
<dbReference type="GeneTree" id="ENSGT00940000157496"/>